<evidence type="ECO:0000313" key="1">
    <source>
        <dbReference type="EMBL" id="KWV51372.1"/>
    </source>
</evidence>
<protein>
    <recommendedName>
        <fullName evidence="3">ABC transporter substrate-binding protein</fullName>
    </recommendedName>
</protein>
<dbReference type="Proteomes" id="UP000057737">
    <property type="component" value="Unassembled WGS sequence"/>
</dbReference>
<comment type="caution">
    <text evidence="1">The sequence shown here is derived from an EMBL/GenBank/DDBJ whole genome shotgun (WGS) entry which is preliminary data.</text>
</comment>
<dbReference type="AlphaFoldDB" id="A0A109JLN7"/>
<evidence type="ECO:0008006" key="3">
    <source>
        <dbReference type="Google" id="ProtNLM"/>
    </source>
</evidence>
<gene>
    <name evidence="1" type="ORF">AS156_12330</name>
</gene>
<dbReference type="PANTHER" id="PTHR35271">
    <property type="entry name" value="ABC TRANSPORTER, SUBSTRATE-BINDING LIPOPROTEIN-RELATED"/>
    <property type="match status" value="1"/>
</dbReference>
<reference evidence="1 2" key="1">
    <citation type="submission" date="2015-11" db="EMBL/GenBank/DDBJ databases">
        <title>Draft Genome Sequence of the Strain BR 10303 (Bradyrhizobium sp.) isolated from nodules of Centrolobium paraense.</title>
        <authorList>
            <person name="Zelli J.E."/>
            <person name="Simoes-Araujo J.L."/>
            <person name="Barauna A.C."/>
            <person name="Silva K."/>
        </authorList>
    </citation>
    <scope>NUCLEOTIDE SEQUENCE [LARGE SCALE GENOMIC DNA]</scope>
    <source>
        <strain evidence="1 2">BR 10303</strain>
    </source>
</reference>
<dbReference type="InterPro" id="IPR007487">
    <property type="entry name" value="ABC_transpt-TYRBP-like"/>
</dbReference>
<dbReference type="EMBL" id="LNCU01000089">
    <property type="protein sequence ID" value="KWV51372.1"/>
    <property type="molecule type" value="Genomic_DNA"/>
</dbReference>
<proteinExistence type="predicted"/>
<name>A0A109JLN7_9BRAD</name>
<dbReference type="Gene3D" id="3.40.50.2300">
    <property type="match status" value="2"/>
</dbReference>
<organism evidence="1 2">
    <name type="scientific">Bradyrhizobium macuxiense</name>
    <dbReference type="NCBI Taxonomy" id="1755647"/>
    <lineage>
        <taxon>Bacteria</taxon>
        <taxon>Pseudomonadati</taxon>
        <taxon>Pseudomonadota</taxon>
        <taxon>Alphaproteobacteria</taxon>
        <taxon>Hyphomicrobiales</taxon>
        <taxon>Nitrobacteraceae</taxon>
        <taxon>Bradyrhizobium</taxon>
    </lineage>
</organism>
<dbReference type="CDD" id="cd06325">
    <property type="entry name" value="PBP1_ABC_unchar_transporter"/>
    <property type="match status" value="1"/>
</dbReference>
<keyword evidence="2" id="KW-1185">Reference proteome</keyword>
<evidence type="ECO:0000313" key="2">
    <source>
        <dbReference type="Proteomes" id="UP000057737"/>
    </source>
</evidence>
<sequence length="347" mass="37903">MLVRDSVLIFGRRVLTRETKPVRRREFISLVGGAAASPILSAVNLRAQQTAMTRVGIVTIQSPTSAPYAAFRQRLGELGYIEGQNLTLDFVNPIRQSEGGAGAVQELIRRKVDIVLAIYQATMAAVVAAAPSIPVVMVAVDYDPLALGYIKSLAQPATEVTGLYLQQIDLAKKRVELLTQALPDVHAATVFWDAASEDQWKATASAAPEFALQLADVQLLDQPYDYEKALAQVPPDFRSVVVFPASPVFYRDRERLAEFAVRHKIATEFAFREWVDAGGLFSYGVNFAAMFRRAAEFVDMIAKGSKPGNLPVEQPTKFELVVNLKTAKAIGIAISPSILVRADAVIE</sequence>
<dbReference type="PANTHER" id="PTHR35271:SF1">
    <property type="entry name" value="ABC TRANSPORTER, SUBSTRATE-BINDING LIPOPROTEIN"/>
    <property type="match status" value="1"/>
</dbReference>
<dbReference type="Pfam" id="PF04392">
    <property type="entry name" value="ABC_sub_bind"/>
    <property type="match status" value="1"/>
</dbReference>
<accession>A0A109JLN7</accession>